<evidence type="ECO:0000256" key="1">
    <source>
        <dbReference type="ARBA" id="ARBA00005254"/>
    </source>
</evidence>
<dbReference type="CDD" id="cd06558">
    <property type="entry name" value="crotonase-like"/>
    <property type="match status" value="1"/>
</dbReference>
<name>A0ABW9EE11_9BURK</name>
<keyword evidence="2" id="KW-0456">Lyase</keyword>
<comment type="caution">
    <text evidence="3">The sequence shown here is derived from an EMBL/GenBank/DDBJ whole genome shotgun (WGS) entry which is preliminary data.</text>
</comment>
<dbReference type="InterPro" id="IPR029045">
    <property type="entry name" value="ClpP/crotonase-like_dom_sf"/>
</dbReference>
<reference evidence="3 4" key="1">
    <citation type="journal article" date="2024" name="Chem. Sci.">
        <title>Discovery of megapolipeptins by genome mining of a Burkholderiales bacteria collection.</title>
        <authorList>
            <person name="Paulo B.S."/>
            <person name="Recchia M.J.J."/>
            <person name="Lee S."/>
            <person name="Fergusson C.H."/>
            <person name="Romanowski S.B."/>
            <person name="Hernandez A."/>
            <person name="Krull N."/>
            <person name="Liu D.Y."/>
            <person name="Cavanagh H."/>
            <person name="Bos A."/>
            <person name="Gray C.A."/>
            <person name="Murphy B.T."/>
            <person name="Linington R.G."/>
            <person name="Eustaquio A.S."/>
        </authorList>
    </citation>
    <scope>NUCLEOTIDE SEQUENCE [LARGE SCALE GENOMIC DNA]</scope>
    <source>
        <strain evidence="3 4">RL17-350-BIC-E</strain>
    </source>
</reference>
<comment type="similarity">
    <text evidence="1">Belongs to the enoyl-CoA hydratase/isomerase family.</text>
</comment>
<keyword evidence="4" id="KW-1185">Reference proteome</keyword>
<organism evidence="3 4">
    <name type="scientific">Paraburkholderia strydomiana</name>
    <dbReference type="NCBI Taxonomy" id="1245417"/>
    <lineage>
        <taxon>Bacteria</taxon>
        <taxon>Pseudomonadati</taxon>
        <taxon>Pseudomonadota</taxon>
        <taxon>Betaproteobacteria</taxon>
        <taxon>Burkholderiales</taxon>
        <taxon>Burkholderiaceae</taxon>
        <taxon>Paraburkholderia</taxon>
    </lineage>
</organism>
<dbReference type="InterPro" id="IPR001753">
    <property type="entry name" value="Enoyl-CoA_hydra/iso"/>
</dbReference>
<sequence>MFVGEPTPARACDIRIATRAARFALPETRWGILPGGGGTQRLGKIGGLGIAMKMILTGDEISADFALNCGLVTDLVDRRELENAALAIAGRIVKNGPLAVVSARQALLASFEVSMKQGLAKEAELQRNLLLTEDATERVAAFAARRQPTYKGC</sequence>
<dbReference type="EMBL" id="JAQQCL010000010">
    <property type="protein sequence ID" value="MFM0717824.1"/>
    <property type="molecule type" value="Genomic_DNA"/>
</dbReference>
<dbReference type="PANTHER" id="PTHR11941">
    <property type="entry name" value="ENOYL-COA HYDRATASE-RELATED"/>
    <property type="match status" value="1"/>
</dbReference>
<evidence type="ECO:0000313" key="3">
    <source>
        <dbReference type="EMBL" id="MFM0717824.1"/>
    </source>
</evidence>
<proteinExistence type="inferred from homology"/>
<dbReference type="SUPFAM" id="SSF52096">
    <property type="entry name" value="ClpP/crotonase"/>
    <property type="match status" value="1"/>
</dbReference>
<protein>
    <submittedName>
        <fullName evidence="3">Enoyl-CoA hydratase-related protein</fullName>
    </submittedName>
</protein>
<evidence type="ECO:0000256" key="2">
    <source>
        <dbReference type="ARBA" id="ARBA00023239"/>
    </source>
</evidence>
<dbReference type="Gene3D" id="3.90.226.10">
    <property type="entry name" value="2-enoyl-CoA Hydratase, Chain A, domain 1"/>
    <property type="match status" value="1"/>
</dbReference>
<accession>A0ABW9EE11</accession>
<gene>
    <name evidence="3" type="ORF">PQQ73_15945</name>
</gene>
<dbReference type="Gene3D" id="1.10.12.10">
    <property type="entry name" value="Lyase 2-enoyl-coa Hydratase, Chain A, domain 2"/>
    <property type="match status" value="1"/>
</dbReference>
<dbReference type="Pfam" id="PF00378">
    <property type="entry name" value="ECH_1"/>
    <property type="match status" value="1"/>
</dbReference>
<dbReference type="Proteomes" id="UP001629392">
    <property type="component" value="Unassembled WGS sequence"/>
</dbReference>
<dbReference type="InterPro" id="IPR014748">
    <property type="entry name" value="Enoyl-CoA_hydra_C"/>
</dbReference>
<dbReference type="RefSeq" id="WP_408153641.1">
    <property type="nucleotide sequence ID" value="NZ_JAQQCL010000010.1"/>
</dbReference>
<evidence type="ECO:0000313" key="4">
    <source>
        <dbReference type="Proteomes" id="UP001629392"/>
    </source>
</evidence>
<dbReference type="PANTHER" id="PTHR11941:SF54">
    <property type="entry name" value="ENOYL-COA HYDRATASE, MITOCHONDRIAL"/>
    <property type="match status" value="1"/>
</dbReference>